<protein>
    <submittedName>
        <fullName evidence="1">Uncharacterized protein</fullName>
    </submittedName>
</protein>
<dbReference type="OrthoDB" id="1158431at2"/>
<dbReference type="AlphaFoldDB" id="A0A495SLE1"/>
<evidence type="ECO:0000313" key="1">
    <source>
        <dbReference type="EMBL" id="RKT01129.1"/>
    </source>
</evidence>
<dbReference type="Proteomes" id="UP000272428">
    <property type="component" value="Unassembled WGS sequence"/>
</dbReference>
<evidence type="ECO:0000313" key="2">
    <source>
        <dbReference type="Proteomes" id="UP000272428"/>
    </source>
</evidence>
<proteinExistence type="predicted"/>
<comment type="caution">
    <text evidence="1">The sequence shown here is derived from an EMBL/GenBank/DDBJ whole genome shotgun (WGS) entry which is preliminary data.</text>
</comment>
<dbReference type="SUPFAM" id="SSF56925">
    <property type="entry name" value="OMPA-like"/>
    <property type="match status" value="1"/>
</dbReference>
<dbReference type="RefSeq" id="WP_121460070.1">
    <property type="nucleotide sequence ID" value="NZ_RBXB01000001.1"/>
</dbReference>
<dbReference type="InterPro" id="IPR011250">
    <property type="entry name" value="OMP/PagP_B-barrel"/>
</dbReference>
<organism evidence="1 2">
    <name type="scientific">Chryseobacterium defluvii</name>
    <dbReference type="NCBI Taxonomy" id="160396"/>
    <lineage>
        <taxon>Bacteria</taxon>
        <taxon>Pseudomonadati</taxon>
        <taxon>Bacteroidota</taxon>
        <taxon>Flavobacteriia</taxon>
        <taxon>Flavobacteriales</taxon>
        <taxon>Weeksellaceae</taxon>
        <taxon>Chryseobacterium group</taxon>
        <taxon>Chryseobacterium</taxon>
    </lineage>
</organism>
<keyword evidence="2" id="KW-1185">Reference proteome</keyword>
<gene>
    <name evidence="1" type="ORF">BCF58_0344</name>
</gene>
<dbReference type="EMBL" id="RBXB01000001">
    <property type="protein sequence ID" value="RKT01129.1"/>
    <property type="molecule type" value="Genomic_DNA"/>
</dbReference>
<name>A0A495SLE1_9FLAO</name>
<accession>A0A495SLE1</accession>
<reference evidence="1 2" key="1">
    <citation type="submission" date="2018-10" db="EMBL/GenBank/DDBJ databases">
        <title>Genomic Encyclopedia of Archaeal and Bacterial Type Strains, Phase II (KMG-II): from individual species to whole genera.</title>
        <authorList>
            <person name="Goeker M."/>
        </authorList>
    </citation>
    <scope>NUCLEOTIDE SEQUENCE [LARGE SCALE GENOMIC DNA]</scope>
    <source>
        <strain evidence="1 2">DSM 14219</strain>
    </source>
</reference>
<sequence length="309" mass="34987">MKTKIVLLFLLGWVGIVFGQEKEIKEGGNYYFNYPSKENVKRLKSETNLKENITISNIQEDIQGSKFRIQVRRIDNDTVYFVFGKFSEDLLENRINNNYKTIETANSQNTYFEELQKLLKEKDISSSTIKKIFAGIPKQSSKAKDKKKAVYSLPKDKFKIATKPLYDRVDWRVGVYTIPFKLRLGGFAFDANVNLGANIGGKIRWDREIENSFAIEPIFGFGLASIKLDESNSNVTTANTNVSAFTINTGVLFHITNSINVGITFGLDRISKTDQSNYDWKYNNKGWFGLGINVAFNNQGGNTGDKGVN</sequence>